<gene>
    <name evidence="2" type="ORF">KSX_70970</name>
</gene>
<dbReference type="Pfam" id="PF17765">
    <property type="entry name" value="MLTR_LBD"/>
    <property type="match status" value="1"/>
</dbReference>
<evidence type="ECO:0000259" key="1">
    <source>
        <dbReference type="PROSITE" id="PS50943"/>
    </source>
</evidence>
<keyword evidence="3" id="KW-1185">Reference proteome</keyword>
<dbReference type="Gene3D" id="3.30.450.180">
    <property type="match status" value="1"/>
</dbReference>
<accession>A0A8J3IBC0</accession>
<dbReference type="InterPro" id="IPR001387">
    <property type="entry name" value="Cro/C1-type_HTH"/>
</dbReference>
<dbReference type="InterPro" id="IPR010982">
    <property type="entry name" value="Lambda_DNA-bd_dom_sf"/>
</dbReference>
<name>A0A8J3IBC0_9CHLR</name>
<dbReference type="Gene3D" id="1.10.260.40">
    <property type="entry name" value="lambda repressor-like DNA-binding domains"/>
    <property type="match status" value="1"/>
</dbReference>
<dbReference type="PANTHER" id="PTHR35010:SF3">
    <property type="entry name" value="BLL4873 PROTEIN"/>
    <property type="match status" value="1"/>
</dbReference>
<dbReference type="RefSeq" id="WP_220198075.1">
    <property type="nucleotide sequence ID" value="NZ_BNJF01000004.1"/>
</dbReference>
<organism evidence="2 3">
    <name type="scientific">Ktedonospora formicarum</name>
    <dbReference type="NCBI Taxonomy" id="2778364"/>
    <lineage>
        <taxon>Bacteria</taxon>
        <taxon>Bacillati</taxon>
        <taxon>Chloroflexota</taxon>
        <taxon>Ktedonobacteria</taxon>
        <taxon>Ktedonobacterales</taxon>
        <taxon>Ktedonobacteraceae</taxon>
        <taxon>Ktedonospora</taxon>
    </lineage>
</organism>
<dbReference type="CDD" id="cd00093">
    <property type="entry name" value="HTH_XRE"/>
    <property type="match status" value="1"/>
</dbReference>
<dbReference type="Pfam" id="PF13560">
    <property type="entry name" value="HTH_31"/>
    <property type="match status" value="1"/>
</dbReference>
<dbReference type="Proteomes" id="UP000612362">
    <property type="component" value="Unassembled WGS sequence"/>
</dbReference>
<dbReference type="EMBL" id="BNJF01000004">
    <property type="protein sequence ID" value="GHO48934.1"/>
    <property type="molecule type" value="Genomic_DNA"/>
</dbReference>
<feature type="domain" description="HTH cro/C1-type" evidence="1">
    <location>
        <begin position="39"/>
        <end position="86"/>
    </location>
</feature>
<dbReference type="PANTHER" id="PTHR35010">
    <property type="entry name" value="BLL4672 PROTEIN-RELATED"/>
    <property type="match status" value="1"/>
</dbReference>
<dbReference type="InterPro" id="IPR041413">
    <property type="entry name" value="MLTR_LBD"/>
</dbReference>
<protein>
    <submittedName>
        <fullName evidence="2">Transcriptional regulator</fullName>
    </submittedName>
</protein>
<sequence>MSNKQRRAELAHFLRTHRECLKPSQFSLPEGTKRRRTPGLRREELAQVAGVSLTWYMKLEQGQEIQVSAQVLENLAQALQLTSEERTYLYVLAREQLPLPTQKHIPYISEEVQSVLDALLPYPAFVVNERLDVVGWNRAASLVFADYSALSDWERNLVWIMFTRPDQRQLYPDWICWARKILALFRTSGGRSLNEAWFIERRDRLMQVSPEFREWWQQHEVEESHIGHKEMNHPLVGTLLLRATNLQITDDPNLKMFLYTPLPQADTLQKLIWLVNSVQADELSVPKEERPTG</sequence>
<dbReference type="AlphaFoldDB" id="A0A8J3IBC0"/>
<dbReference type="SMART" id="SM00530">
    <property type="entry name" value="HTH_XRE"/>
    <property type="match status" value="1"/>
</dbReference>
<evidence type="ECO:0000313" key="2">
    <source>
        <dbReference type="EMBL" id="GHO48934.1"/>
    </source>
</evidence>
<dbReference type="SUPFAM" id="SSF47413">
    <property type="entry name" value="lambda repressor-like DNA-binding domains"/>
    <property type="match status" value="1"/>
</dbReference>
<evidence type="ECO:0000313" key="3">
    <source>
        <dbReference type="Proteomes" id="UP000612362"/>
    </source>
</evidence>
<dbReference type="PROSITE" id="PS50943">
    <property type="entry name" value="HTH_CROC1"/>
    <property type="match status" value="1"/>
</dbReference>
<dbReference type="GO" id="GO:0003677">
    <property type="term" value="F:DNA binding"/>
    <property type="evidence" value="ECO:0007669"/>
    <property type="project" value="InterPro"/>
</dbReference>
<proteinExistence type="predicted"/>
<comment type="caution">
    <text evidence="2">The sequence shown here is derived from an EMBL/GenBank/DDBJ whole genome shotgun (WGS) entry which is preliminary data.</text>
</comment>
<reference evidence="2" key="1">
    <citation type="submission" date="2020-10" db="EMBL/GenBank/DDBJ databases">
        <title>Taxonomic study of unclassified bacteria belonging to the class Ktedonobacteria.</title>
        <authorList>
            <person name="Yabe S."/>
            <person name="Wang C.M."/>
            <person name="Zheng Y."/>
            <person name="Sakai Y."/>
            <person name="Cavaletti L."/>
            <person name="Monciardini P."/>
            <person name="Donadio S."/>
        </authorList>
    </citation>
    <scope>NUCLEOTIDE SEQUENCE</scope>
    <source>
        <strain evidence="2">SOSP1-1</strain>
    </source>
</reference>